<dbReference type="InterPro" id="IPR025859">
    <property type="entry name" value="AurF/CmlI"/>
</dbReference>
<protein>
    <recommendedName>
        <fullName evidence="3">p-aminobenzoate N-oxygenase AurF</fullName>
    </recommendedName>
</protein>
<proteinExistence type="predicted"/>
<evidence type="ECO:0000313" key="1">
    <source>
        <dbReference type="EMBL" id="MBB4761843.1"/>
    </source>
</evidence>
<dbReference type="InterPro" id="IPR012348">
    <property type="entry name" value="RNR-like"/>
</dbReference>
<gene>
    <name evidence="1" type="ORF">BJ971_002399</name>
</gene>
<dbReference type="GO" id="GO:0016491">
    <property type="term" value="F:oxidoreductase activity"/>
    <property type="evidence" value="ECO:0007669"/>
    <property type="project" value="InterPro"/>
</dbReference>
<dbReference type="RefSeq" id="WP_184992521.1">
    <property type="nucleotide sequence ID" value="NZ_BOMK01000001.1"/>
</dbReference>
<accession>A0A7W7MP70</accession>
<organism evidence="1 2">
    <name type="scientific">Actinoplanes digitatis</name>
    <dbReference type="NCBI Taxonomy" id="1868"/>
    <lineage>
        <taxon>Bacteria</taxon>
        <taxon>Bacillati</taxon>
        <taxon>Actinomycetota</taxon>
        <taxon>Actinomycetes</taxon>
        <taxon>Micromonosporales</taxon>
        <taxon>Micromonosporaceae</taxon>
        <taxon>Actinoplanes</taxon>
    </lineage>
</organism>
<comment type="caution">
    <text evidence="1">The sequence shown here is derived from an EMBL/GenBank/DDBJ whole genome shotgun (WGS) entry which is preliminary data.</text>
</comment>
<dbReference type="Gene3D" id="1.10.620.20">
    <property type="entry name" value="Ribonucleotide Reductase, subunit A"/>
    <property type="match status" value="1"/>
</dbReference>
<dbReference type="AlphaFoldDB" id="A0A7W7MP70"/>
<name>A0A7W7MP70_9ACTN</name>
<sequence>MSDPMRGWYDDAAVRGQRRRILHEDRERGLVLFPEKEIPYLGHEAVVALAPAARDALVARHLYQYLLYTVHLETKVVNRGVAMVANDEADYAIAPQTRLDAFKIYCDEGYHAMFNLDVVQQIERATGVASLPYDFRPRLDRLDHTAHRFFPEHPRLGRLLQVAVFETVVTATLADLPRDPTVYRVVRDVVGDHARDEAHHHAFFVRFFRETWTHLTAGQRVAVARALPHLIDDCLRPDVATIRRSLIAAGLPAPVAADVVADCYAEPAVRAVIRRSARHTLALADSVGALDLPGVRDIVGELGLAR</sequence>
<keyword evidence="2" id="KW-1185">Reference proteome</keyword>
<dbReference type="EMBL" id="JACHNH010000001">
    <property type="protein sequence ID" value="MBB4761843.1"/>
    <property type="molecule type" value="Genomic_DNA"/>
</dbReference>
<evidence type="ECO:0000313" key="2">
    <source>
        <dbReference type="Proteomes" id="UP000578112"/>
    </source>
</evidence>
<dbReference type="Pfam" id="PF11583">
    <property type="entry name" value="AurF"/>
    <property type="match status" value="1"/>
</dbReference>
<dbReference type="Proteomes" id="UP000578112">
    <property type="component" value="Unassembled WGS sequence"/>
</dbReference>
<evidence type="ECO:0008006" key="3">
    <source>
        <dbReference type="Google" id="ProtNLM"/>
    </source>
</evidence>
<reference evidence="1 2" key="1">
    <citation type="submission" date="2020-08" db="EMBL/GenBank/DDBJ databases">
        <title>Sequencing the genomes of 1000 actinobacteria strains.</title>
        <authorList>
            <person name="Klenk H.-P."/>
        </authorList>
    </citation>
    <scope>NUCLEOTIDE SEQUENCE [LARGE SCALE GENOMIC DNA]</scope>
    <source>
        <strain evidence="1 2">DSM 43149</strain>
    </source>
</reference>